<keyword evidence="5 8" id="KW-0812">Transmembrane</keyword>
<dbReference type="EMBL" id="CAJOBP010030390">
    <property type="protein sequence ID" value="CAF4655965.1"/>
    <property type="molecule type" value="Genomic_DNA"/>
</dbReference>
<evidence type="ECO:0000256" key="4">
    <source>
        <dbReference type="ARBA" id="ARBA00022679"/>
    </source>
</evidence>
<organism evidence="9 10">
    <name type="scientific">Rotaria socialis</name>
    <dbReference type="NCBI Taxonomy" id="392032"/>
    <lineage>
        <taxon>Eukaryota</taxon>
        <taxon>Metazoa</taxon>
        <taxon>Spiralia</taxon>
        <taxon>Gnathifera</taxon>
        <taxon>Rotifera</taxon>
        <taxon>Eurotatoria</taxon>
        <taxon>Bdelloidea</taxon>
        <taxon>Philodinida</taxon>
        <taxon>Philodinidae</taxon>
        <taxon>Rotaria</taxon>
    </lineage>
</organism>
<keyword evidence="3" id="KW-0328">Glycosyltransferase</keyword>
<comment type="subcellular location">
    <subcellularLocation>
        <location evidence="1">Membrane</location>
        <topology evidence="1">Multi-pass membrane protein</topology>
    </subcellularLocation>
</comment>
<feature type="transmembrane region" description="Helical" evidence="8">
    <location>
        <begin position="51"/>
        <end position="73"/>
    </location>
</feature>
<feature type="non-terminal residue" evidence="9">
    <location>
        <position position="1"/>
    </location>
</feature>
<accession>A0A821FVZ7</accession>
<feature type="transmembrane region" description="Helical" evidence="8">
    <location>
        <begin position="26"/>
        <end position="45"/>
    </location>
</feature>
<dbReference type="GO" id="GO:0005637">
    <property type="term" value="C:nuclear inner membrane"/>
    <property type="evidence" value="ECO:0007669"/>
    <property type="project" value="TreeGrafter"/>
</dbReference>
<evidence type="ECO:0000256" key="7">
    <source>
        <dbReference type="ARBA" id="ARBA00023136"/>
    </source>
</evidence>
<evidence type="ECO:0000256" key="1">
    <source>
        <dbReference type="ARBA" id="ARBA00004141"/>
    </source>
</evidence>
<evidence type="ECO:0000256" key="8">
    <source>
        <dbReference type="SAM" id="Phobius"/>
    </source>
</evidence>
<evidence type="ECO:0000313" key="9">
    <source>
        <dbReference type="EMBL" id="CAF4655965.1"/>
    </source>
</evidence>
<dbReference type="PANTHER" id="PTHR31488:SF1">
    <property type="entry name" value="C-MANNOSYLTRANSFERASE DPY19L1"/>
    <property type="match status" value="1"/>
</dbReference>
<evidence type="ECO:0000256" key="5">
    <source>
        <dbReference type="ARBA" id="ARBA00022692"/>
    </source>
</evidence>
<name>A0A821FVZ7_9BILA</name>
<evidence type="ECO:0000256" key="2">
    <source>
        <dbReference type="ARBA" id="ARBA00008744"/>
    </source>
</evidence>
<reference evidence="9" key="1">
    <citation type="submission" date="2021-02" db="EMBL/GenBank/DDBJ databases">
        <authorList>
            <person name="Nowell W R."/>
        </authorList>
    </citation>
    <scope>NUCLEOTIDE SEQUENCE</scope>
</reference>
<keyword evidence="6 8" id="KW-1133">Transmembrane helix</keyword>
<keyword evidence="4" id="KW-0808">Transferase</keyword>
<dbReference type="Pfam" id="PF10034">
    <property type="entry name" value="Dpy19"/>
    <property type="match status" value="1"/>
</dbReference>
<proteinExistence type="inferred from homology"/>
<comment type="caution">
    <text evidence="9">The sequence shown here is derived from an EMBL/GenBank/DDBJ whole genome shotgun (WGS) entry which is preliminary data.</text>
</comment>
<gene>
    <name evidence="9" type="ORF">UJA718_LOCUS33982</name>
</gene>
<feature type="non-terminal residue" evidence="9">
    <location>
        <position position="211"/>
    </location>
</feature>
<feature type="transmembrane region" description="Helical" evidence="8">
    <location>
        <begin position="164"/>
        <end position="184"/>
    </location>
</feature>
<feature type="transmembrane region" description="Helical" evidence="8">
    <location>
        <begin position="94"/>
        <end position="113"/>
    </location>
</feature>
<comment type="similarity">
    <text evidence="2">Belongs to the dpy-19 family.</text>
</comment>
<dbReference type="Proteomes" id="UP000663873">
    <property type="component" value="Unassembled WGS sequence"/>
</dbReference>
<protein>
    <submittedName>
        <fullName evidence="9">Uncharacterized protein</fullName>
    </submittedName>
</protein>
<dbReference type="InterPro" id="IPR018732">
    <property type="entry name" value="Dpy-19/Dpy-19-like"/>
</dbReference>
<evidence type="ECO:0000256" key="6">
    <source>
        <dbReference type="ARBA" id="ARBA00022989"/>
    </source>
</evidence>
<sequence length="211" mass="24555">AQFTLATQLLSLGLLYILNILPFDQFFFILSAQILSLVISAVLMFGNRMLLTSLFSITLFSFYLVCVLDNFFLNSSSSSFQSYRLTLIIIIRRMVLFLFSFIFIKFAIISILFSSVDDDAHIWDILKSKFSSTFRTFDTQLYTCAKEFDFIDMETIIKLCRTGLIPYSIVIICRLVYNFIIDIFRKNKSEHIEIWNSYHIIQTGAYLCMAL</sequence>
<dbReference type="AlphaFoldDB" id="A0A821FVZ7"/>
<dbReference type="PANTHER" id="PTHR31488">
    <property type="entry name" value="DPY-19-LIKE 1, LIKE (H. SAPIENS)"/>
    <property type="match status" value="1"/>
</dbReference>
<evidence type="ECO:0000313" key="10">
    <source>
        <dbReference type="Proteomes" id="UP000663873"/>
    </source>
</evidence>
<keyword evidence="7 8" id="KW-0472">Membrane</keyword>
<evidence type="ECO:0000256" key="3">
    <source>
        <dbReference type="ARBA" id="ARBA00022676"/>
    </source>
</evidence>
<dbReference type="GO" id="GO:0000030">
    <property type="term" value="F:mannosyltransferase activity"/>
    <property type="evidence" value="ECO:0007669"/>
    <property type="project" value="TreeGrafter"/>
</dbReference>
<keyword evidence="10" id="KW-1185">Reference proteome</keyword>